<name>A0ABY9JR72_9BACI</name>
<accession>A0ABY9JR72</accession>
<reference evidence="2 3" key="1">
    <citation type="submission" date="2023-06" db="EMBL/GenBank/DDBJ databases">
        <title>Five Gram-positive bacteria isolated from mangrove sediments in Shenzhen, Guangdong, China.</title>
        <authorList>
            <person name="Yu S."/>
            <person name="Zheng W."/>
            <person name="Huang Y."/>
        </authorList>
    </citation>
    <scope>NUCLEOTIDE SEQUENCE [LARGE SCALE GENOMIC DNA]</scope>
    <source>
        <strain evidence="2 3">SaN35-3</strain>
    </source>
</reference>
<keyword evidence="3" id="KW-1185">Reference proteome</keyword>
<protein>
    <submittedName>
        <fullName evidence="2">S41 family peptidase</fullName>
    </submittedName>
</protein>
<sequence>MARMEEVLTWLGCEIKNDGVKIKVEKPNETILAEEVKFTSIEKVTKSENNQLVYYQILPEYQTAILTIAECRFDENYKQTLEQFFQEVAKWDVERIVVDLRKNTGGNSIVVNEFCRYLEHENAKMVALPNTQSIENLFSGDVFVATSNQTFAQLIYLLE</sequence>
<dbReference type="RefSeq" id="WP_306019645.1">
    <property type="nucleotide sequence ID" value="NZ_CP129013.1"/>
</dbReference>
<dbReference type="Proteomes" id="UP001197974">
    <property type="component" value="Chromosome"/>
</dbReference>
<evidence type="ECO:0000313" key="2">
    <source>
        <dbReference type="EMBL" id="WLR41832.1"/>
    </source>
</evidence>
<dbReference type="InterPro" id="IPR029045">
    <property type="entry name" value="ClpP/crotonase-like_dom_sf"/>
</dbReference>
<dbReference type="Pfam" id="PF03572">
    <property type="entry name" value="Peptidase_S41"/>
    <property type="match status" value="1"/>
</dbReference>
<evidence type="ECO:0000259" key="1">
    <source>
        <dbReference type="Pfam" id="PF03572"/>
    </source>
</evidence>
<gene>
    <name evidence="2" type="ORF">LC087_13405</name>
</gene>
<evidence type="ECO:0000313" key="3">
    <source>
        <dbReference type="Proteomes" id="UP001197974"/>
    </source>
</evidence>
<dbReference type="InterPro" id="IPR005151">
    <property type="entry name" value="Tail-specific_protease"/>
</dbReference>
<organism evidence="2 3">
    <name type="scientific">Bacillus carboniphilus</name>
    <dbReference type="NCBI Taxonomy" id="86663"/>
    <lineage>
        <taxon>Bacteria</taxon>
        <taxon>Bacillati</taxon>
        <taxon>Bacillota</taxon>
        <taxon>Bacilli</taxon>
        <taxon>Bacillales</taxon>
        <taxon>Bacillaceae</taxon>
        <taxon>Bacillus</taxon>
    </lineage>
</organism>
<dbReference type="SUPFAM" id="SSF52096">
    <property type="entry name" value="ClpP/crotonase"/>
    <property type="match status" value="1"/>
</dbReference>
<feature type="domain" description="Tail specific protease" evidence="1">
    <location>
        <begin position="72"/>
        <end position="120"/>
    </location>
</feature>
<dbReference type="EMBL" id="CP129013">
    <property type="protein sequence ID" value="WLR41832.1"/>
    <property type="molecule type" value="Genomic_DNA"/>
</dbReference>
<dbReference type="Gene3D" id="3.90.226.10">
    <property type="entry name" value="2-enoyl-CoA Hydratase, Chain A, domain 1"/>
    <property type="match status" value="1"/>
</dbReference>
<proteinExistence type="predicted"/>